<feature type="domain" description="Homeobox" evidence="10">
    <location>
        <begin position="240"/>
        <end position="300"/>
    </location>
</feature>
<name>A0ABP0F1E1_CLALP</name>
<dbReference type="EMBL" id="CAWYQH010000001">
    <property type="protein sequence ID" value="CAK8672097.1"/>
    <property type="molecule type" value="Genomic_DNA"/>
</dbReference>
<gene>
    <name evidence="11" type="ORF">CVLEPA_LOCUS1090</name>
</gene>
<dbReference type="PROSITE" id="PS50071">
    <property type="entry name" value="HOMEOBOX_2"/>
    <property type="match status" value="1"/>
</dbReference>
<evidence type="ECO:0000256" key="5">
    <source>
        <dbReference type="ARBA" id="ARBA00023155"/>
    </source>
</evidence>
<dbReference type="SUPFAM" id="SSF46689">
    <property type="entry name" value="Homeodomain-like"/>
    <property type="match status" value="1"/>
</dbReference>
<feature type="region of interest" description="Disordered" evidence="9">
    <location>
        <begin position="187"/>
        <end position="249"/>
    </location>
</feature>
<comment type="subcellular location">
    <subcellularLocation>
        <location evidence="1 7 8">Nucleus</location>
    </subcellularLocation>
</comment>
<dbReference type="PANTHER" id="PTHR45882:SF3">
    <property type="entry name" value="PITUITARY HOMEOBOX HOMOLOG PTX1"/>
    <property type="match status" value="1"/>
</dbReference>
<dbReference type="Pfam" id="PF03826">
    <property type="entry name" value="OAR"/>
    <property type="match status" value="1"/>
</dbReference>
<dbReference type="PROSITE" id="PS00027">
    <property type="entry name" value="HOMEOBOX_1"/>
    <property type="match status" value="1"/>
</dbReference>
<keyword evidence="6 7" id="KW-0539">Nucleus</keyword>
<dbReference type="InterPro" id="IPR009057">
    <property type="entry name" value="Homeodomain-like_sf"/>
</dbReference>
<feature type="compositionally biased region" description="Basic and acidic residues" evidence="9">
    <location>
        <begin position="209"/>
        <end position="222"/>
    </location>
</feature>
<comment type="caution">
    <text evidence="11">The sequence shown here is derived from an EMBL/GenBank/DDBJ whole genome shotgun (WGS) entry which is preliminary data.</text>
</comment>
<dbReference type="InterPro" id="IPR001356">
    <property type="entry name" value="HD"/>
</dbReference>
<comment type="similarity">
    <text evidence="2">Belongs to the paired homeobox family. Bicoid subfamily.</text>
</comment>
<dbReference type="Pfam" id="PF00046">
    <property type="entry name" value="Homeodomain"/>
    <property type="match status" value="1"/>
</dbReference>
<organism evidence="11 12">
    <name type="scientific">Clavelina lepadiformis</name>
    <name type="common">Light-bulb sea squirt</name>
    <name type="synonym">Ascidia lepadiformis</name>
    <dbReference type="NCBI Taxonomy" id="159417"/>
    <lineage>
        <taxon>Eukaryota</taxon>
        <taxon>Metazoa</taxon>
        <taxon>Chordata</taxon>
        <taxon>Tunicata</taxon>
        <taxon>Ascidiacea</taxon>
        <taxon>Aplousobranchia</taxon>
        <taxon>Clavelinidae</taxon>
        <taxon>Clavelina</taxon>
    </lineage>
</organism>
<evidence type="ECO:0000256" key="7">
    <source>
        <dbReference type="PROSITE-ProRule" id="PRU00108"/>
    </source>
</evidence>
<feature type="compositionally biased region" description="Basic residues" evidence="9">
    <location>
        <begin position="238"/>
        <end position="247"/>
    </location>
</feature>
<dbReference type="InterPro" id="IPR017970">
    <property type="entry name" value="Homeobox_CS"/>
</dbReference>
<evidence type="ECO:0000256" key="4">
    <source>
        <dbReference type="ARBA" id="ARBA00023125"/>
    </source>
</evidence>
<evidence type="ECO:0000313" key="11">
    <source>
        <dbReference type="EMBL" id="CAK8672097.1"/>
    </source>
</evidence>
<keyword evidence="3" id="KW-0217">Developmental protein</keyword>
<proteinExistence type="inferred from homology"/>
<keyword evidence="12" id="KW-1185">Reference proteome</keyword>
<feature type="compositionally biased region" description="Polar residues" evidence="9">
    <location>
        <begin position="194"/>
        <end position="203"/>
    </location>
</feature>
<reference evidence="11 12" key="1">
    <citation type="submission" date="2024-02" db="EMBL/GenBank/DDBJ databases">
        <authorList>
            <person name="Daric V."/>
            <person name="Darras S."/>
        </authorList>
    </citation>
    <scope>NUCLEOTIDE SEQUENCE [LARGE SCALE GENOMIC DNA]</scope>
</reference>
<sequence length="463" mass="51607">MEVTAYISNPEPTTPSPLSHSIVRQQDYPNSYYASSVIKEQQVETFTTLQSPTLSGLHGQEVVFASKANETMAKTEPLSSPTSEAFQQFQALPSQSFTSYHASLLPVKQENLNKTNLYQNMYRNSHNGYQQTSATPSTAYAQNSSYYVQFPNTSCQSNTFVQHQQMAFQGTASESHLVQEIKTEDDLMDKQSSDLKSLNDTGASSGGEIDNKKHTDIEKTEAENDCSGDGGVEGSDKNKRRQRRQRTHFTSTQLQELESLFARNRYPDMTTREEISTWTNLTEPRVRVWFKNRRAKWRKRERNQLHDFKSAGFGQFNGFMSPYDESPLYSGYSYNNWASKMTASSSLGSKAFPWGLNTALSPLTTQALAFPNPNPMSSSITASSVMPNIGNGLSNLRSTGSNNPTGACHYNHSTSPYVYGNSNDPCASSINSLRLRAKQHGSPYITYSSVRDPSTFSACQYAP</sequence>
<dbReference type="Gene3D" id="1.10.10.60">
    <property type="entry name" value="Homeodomain-like"/>
    <property type="match status" value="1"/>
</dbReference>
<keyword evidence="4 7" id="KW-0238">DNA-binding</keyword>
<dbReference type="InterPro" id="IPR003654">
    <property type="entry name" value="OAR_dom"/>
</dbReference>
<evidence type="ECO:0000256" key="9">
    <source>
        <dbReference type="SAM" id="MobiDB-lite"/>
    </source>
</evidence>
<evidence type="ECO:0000256" key="2">
    <source>
        <dbReference type="ARBA" id="ARBA00006503"/>
    </source>
</evidence>
<dbReference type="SMART" id="SM00389">
    <property type="entry name" value="HOX"/>
    <property type="match status" value="1"/>
</dbReference>
<protein>
    <recommendedName>
        <fullName evidence="10">Homeobox domain-containing protein</fullName>
    </recommendedName>
</protein>
<accession>A0ABP0F1E1</accession>
<evidence type="ECO:0000259" key="10">
    <source>
        <dbReference type="PROSITE" id="PS50071"/>
    </source>
</evidence>
<keyword evidence="5 7" id="KW-0371">Homeobox</keyword>
<evidence type="ECO:0000256" key="3">
    <source>
        <dbReference type="ARBA" id="ARBA00022473"/>
    </source>
</evidence>
<dbReference type="PANTHER" id="PTHR45882">
    <property type="entry name" value="PITUITARY HOMEOBOX HOMOLOG PTX1"/>
    <property type="match status" value="1"/>
</dbReference>
<evidence type="ECO:0000256" key="8">
    <source>
        <dbReference type="RuleBase" id="RU000682"/>
    </source>
</evidence>
<dbReference type="CDD" id="cd00086">
    <property type="entry name" value="homeodomain"/>
    <property type="match status" value="1"/>
</dbReference>
<evidence type="ECO:0000256" key="6">
    <source>
        <dbReference type="ARBA" id="ARBA00023242"/>
    </source>
</evidence>
<dbReference type="Proteomes" id="UP001642483">
    <property type="component" value="Unassembled WGS sequence"/>
</dbReference>
<feature type="DNA-binding region" description="Homeobox" evidence="7">
    <location>
        <begin position="242"/>
        <end position="301"/>
    </location>
</feature>
<evidence type="ECO:0000256" key="1">
    <source>
        <dbReference type="ARBA" id="ARBA00004123"/>
    </source>
</evidence>
<evidence type="ECO:0000313" key="12">
    <source>
        <dbReference type="Proteomes" id="UP001642483"/>
    </source>
</evidence>